<keyword evidence="2" id="KW-0472">Membrane</keyword>
<evidence type="ECO:0000313" key="3">
    <source>
        <dbReference type="EMBL" id="CAI6337822.1"/>
    </source>
</evidence>
<keyword evidence="2" id="KW-0812">Transmembrane</keyword>
<feature type="transmembrane region" description="Helical" evidence="2">
    <location>
        <begin position="87"/>
        <end position="106"/>
    </location>
</feature>
<organism evidence="3 4">
    <name type="scientific">Periconia digitata</name>
    <dbReference type="NCBI Taxonomy" id="1303443"/>
    <lineage>
        <taxon>Eukaryota</taxon>
        <taxon>Fungi</taxon>
        <taxon>Dikarya</taxon>
        <taxon>Ascomycota</taxon>
        <taxon>Pezizomycotina</taxon>
        <taxon>Dothideomycetes</taxon>
        <taxon>Pleosporomycetidae</taxon>
        <taxon>Pleosporales</taxon>
        <taxon>Massarineae</taxon>
        <taxon>Periconiaceae</taxon>
        <taxon>Periconia</taxon>
    </lineage>
</organism>
<gene>
    <name evidence="3" type="ORF">PDIGIT_LOCUS10937</name>
</gene>
<evidence type="ECO:0008006" key="5">
    <source>
        <dbReference type="Google" id="ProtNLM"/>
    </source>
</evidence>
<dbReference type="OrthoDB" id="3142841at2759"/>
<evidence type="ECO:0000256" key="2">
    <source>
        <dbReference type="SAM" id="Phobius"/>
    </source>
</evidence>
<dbReference type="PANTHER" id="PTHR33927:SF5">
    <property type="entry name" value="ENZYME, PUTATIVE (AFU_ORTHOLOGUE AFUA_8G01222)-RELATED"/>
    <property type="match status" value="1"/>
</dbReference>
<protein>
    <recommendedName>
        <fullName evidence="5">Nonribosomal peptide synthetase 12</fullName>
    </recommendedName>
</protein>
<keyword evidence="2" id="KW-1133">Transmembrane helix</keyword>
<feature type="transmembrane region" description="Helical" evidence="2">
    <location>
        <begin position="138"/>
        <end position="157"/>
    </location>
</feature>
<reference evidence="3" key="1">
    <citation type="submission" date="2023-01" db="EMBL/GenBank/DDBJ databases">
        <authorList>
            <person name="Van Ghelder C."/>
            <person name="Rancurel C."/>
        </authorList>
    </citation>
    <scope>NUCLEOTIDE SEQUENCE</scope>
    <source>
        <strain evidence="3">CNCM I-4278</strain>
    </source>
</reference>
<evidence type="ECO:0000256" key="1">
    <source>
        <dbReference type="SAM" id="MobiDB-lite"/>
    </source>
</evidence>
<name>A0A9W4XXH8_9PLEO</name>
<dbReference type="PANTHER" id="PTHR33927">
    <property type="entry name" value="TRANSMEMBRANE PROTEIN"/>
    <property type="match status" value="1"/>
</dbReference>
<accession>A0A9W4XXH8</accession>
<dbReference type="EMBL" id="CAOQHR010000007">
    <property type="protein sequence ID" value="CAI6337822.1"/>
    <property type="molecule type" value="Genomic_DNA"/>
</dbReference>
<feature type="region of interest" description="Disordered" evidence="1">
    <location>
        <begin position="1"/>
        <end position="29"/>
    </location>
</feature>
<evidence type="ECO:0000313" key="4">
    <source>
        <dbReference type="Proteomes" id="UP001152607"/>
    </source>
</evidence>
<dbReference type="AlphaFoldDB" id="A0A9W4XXH8"/>
<feature type="transmembrane region" description="Helical" evidence="2">
    <location>
        <begin position="169"/>
        <end position="191"/>
    </location>
</feature>
<dbReference type="InterPro" id="IPR052979">
    <property type="entry name" value="Adenylate-forming_domain"/>
</dbReference>
<feature type="transmembrane region" description="Helical" evidence="2">
    <location>
        <begin position="283"/>
        <end position="305"/>
    </location>
</feature>
<keyword evidence="4" id="KW-1185">Reference proteome</keyword>
<feature type="transmembrane region" description="Helical" evidence="2">
    <location>
        <begin position="254"/>
        <end position="271"/>
    </location>
</feature>
<proteinExistence type="predicted"/>
<dbReference type="SUPFAM" id="SSF52343">
    <property type="entry name" value="Ferredoxin reductase-like, C-terminal NADP-linked domain"/>
    <property type="match status" value="1"/>
</dbReference>
<dbReference type="InterPro" id="IPR039261">
    <property type="entry name" value="FNR_nucleotide-bd"/>
</dbReference>
<comment type="caution">
    <text evidence="3">The sequence shown here is derived from an EMBL/GenBank/DDBJ whole genome shotgun (WGS) entry which is preliminary data.</text>
</comment>
<sequence>MSNTRWQEDESLDTLSRQNDSKELYNPTASTSTLVESKMDIKATEMVLSSSSSVDSSSEEKTALPQKKGIGSTRWLRHKAFILYRKFFSVIVLINVALACYILWAWQRYSQNRFVIANIATAAASNLTATVLVRSEPVINAIFAVFCSVPTSWPLAIRRRCARVFHIGGIHSGCAIATMLWFTVFTVIVSLELTKPSDVRANLELNNSSDVRAISLATAVLTYFIWPILFTICATSHPQFRHKHHDIWEMTHRFGGWTALALLWAQSFVAAKDLALETPLHLAFAQSPSIWLLSITTAAIIFPWLHLRRVPVLRSEFLSSHAVRLWFDYTTPVVGTTVRLAFQPLRDWHGFATITNANNQSGYSLIVSNVGDFTKRAIHTGPEYIYIRGIPTCGVLCITPLFKSVVLVATGSGIGPCLAIILAKRVPYRIMWVAPNPEVTFGKELVKSVLDHDPHAIIHNTRTQGKPDMSLMAWKLYKESGAEAVCVISNKMLTQQVVYGLESRGIPAYGAIFDS</sequence>
<feature type="transmembrane region" description="Helical" evidence="2">
    <location>
        <begin position="211"/>
        <end position="233"/>
    </location>
</feature>
<dbReference type="Proteomes" id="UP001152607">
    <property type="component" value="Unassembled WGS sequence"/>
</dbReference>